<proteinExistence type="predicted"/>
<gene>
    <name evidence="1" type="primary">SSCI45840.1</name>
</gene>
<evidence type="ECO:0000313" key="1">
    <source>
        <dbReference type="EMBL" id="CDS00552.1"/>
    </source>
</evidence>
<dbReference type="Proteomes" id="UP000242770">
    <property type="component" value="Unassembled WGS sequence"/>
</dbReference>
<dbReference type="EMBL" id="CCFA01002751">
    <property type="protein sequence ID" value="CDS00552.1"/>
    <property type="molecule type" value="Genomic_DNA"/>
</dbReference>
<accession>A0A0F7S0Q0</accession>
<reference evidence="2" key="1">
    <citation type="submission" date="2014-06" db="EMBL/GenBank/DDBJ databases">
        <authorList>
            <person name="Berkman P.J."/>
        </authorList>
    </citation>
    <scope>NUCLEOTIDE SEQUENCE [LARGE SCALE GENOMIC DNA]</scope>
</reference>
<protein>
    <submittedName>
        <fullName evidence="1">Uncharacterized protein</fullName>
    </submittedName>
</protein>
<dbReference type="AlphaFoldDB" id="A0A0F7S0Q0"/>
<sequence>MPAQVPSMLECWLAEELLELSARATDLSRTNLDTQ</sequence>
<keyword evidence="2" id="KW-1185">Reference proteome</keyword>
<name>A0A0F7S0Q0_9BASI</name>
<organism evidence="1 2">
    <name type="scientific">Sporisorium scitamineum</name>
    <dbReference type="NCBI Taxonomy" id="49012"/>
    <lineage>
        <taxon>Eukaryota</taxon>
        <taxon>Fungi</taxon>
        <taxon>Dikarya</taxon>
        <taxon>Basidiomycota</taxon>
        <taxon>Ustilaginomycotina</taxon>
        <taxon>Ustilaginomycetes</taxon>
        <taxon>Ustilaginales</taxon>
        <taxon>Ustilaginaceae</taxon>
        <taxon>Sporisorium</taxon>
    </lineage>
</organism>
<evidence type="ECO:0000313" key="2">
    <source>
        <dbReference type="Proteomes" id="UP000242770"/>
    </source>
</evidence>